<dbReference type="PROSITE" id="PS50157">
    <property type="entry name" value="ZINC_FINGER_C2H2_2"/>
    <property type="match status" value="8"/>
</dbReference>
<comment type="similarity">
    <text evidence="2">Belongs to the krueppel C2H2-type zinc-finger protein family.</text>
</comment>
<feature type="compositionally biased region" description="Polar residues" evidence="12">
    <location>
        <begin position="176"/>
        <end position="187"/>
    </location>
</feature>
<feature type="domain" description="C2H2-type" evidence="13">
    <location>
        <begin position="510"/>
        <end position="537"/>
    </location>
</feature>
<dbReference type="GO" id="GO:0000978">
    <property type="term" value="F:RNA polymerase II cis-regulatory region sequence-specific DNA binding"/>
    <property type="evidence" value="ECO:0007669"/>
    <property type="project" value="TreeGrafter"/>
</dbReference>
<dbReference type="FunFam" id="3.30.160.60:FF:001627">
    <property type="entry name" value="Zinc finger protein 655"/>
    <property type="match status" value="1"/>
</dbReference>
<feature type="compositionally biased region" description="Basic and acidic residues" evidence="12">
    <location>
        <begin position="209"/>
        <end position="228"/>
    </location>
</feature>
<feature type="compositionally biased region" description="Basic and acidic residues" evidence="12">
    <location>
        <begin position="147"/>
        <end position="161"/>
    </location>
</feature>
<evidence type="ECO:0000313" key="14">
    <source>
        <dbReference type="EMBL" id="KAG7328965.1"/>
    </source>
</evidence>
<evidence type="ECO:0000256" key="6">
    <source>
        <dbReference type="ARBA" id="ARBA00022833"/>
    </source>
</evidence>
<dbReference type="FunFam" id="3.30.160.60:FF:000446">
    <property type="entry name" value="Zinc finger protein"/>
    <property type="match status" value="2"/>
</dbReference>
<dbReference type="InterPro" id="IPR036236">
    <property type="entry name" value="Znf_C2H2_sf"/>
</dbReference>
<feature type="domain" description="C2H2-type" evidence="13">
    <location>
        <begin position="482"/>
        <end position="509"/>
    </location>
</feature>
<dbReference type="GO" id="GO:0000981">
    <property type="term" value="F:DNA-binding transcription factor activity, RNA polymerase II-specific"/>
    <property type="evidence" value="ECO:0007669"/>
    <property type="project" value="TreeGrafter"/>
</dbReference>
<keyword evidence="15" id="KW-1185">Reference proteome</keyword>
<feature type="domain" description="C2H2-type" evidence="13">
    <location>
        <begin position="444"/>
        <end position="472"/>
    </location>
</feature>
<feature type="domain" description="C2H2-type" evidence="13">
    <location>
        <begin position="388"/>
        <end position="415"/>
    </location>
</feature>
<accession>A0A9D3NXH3</accession>
<gene>
    <name evidence="14" type="ORF">KOW79_007139</name>
</gene>
<organism evidence="14 15">
    <name type="scientific">Hemibagrus wyckioides</name>
    <dbReference type="NCBI Taxonomy" id="337641"/>
    <lineage>
        <taxon>Eukaryota</taxon>
        <taxon>Metazoa</taxon>
        <taxon>Chordata</taxon>
        <taxon>Craniata</taxon>
        <taxon>Vertebrata</taxon>
        <taxon>Euteleostomi</taxon>
        <taxon>Actinopterygii</taxon>
        <taxon>Neopterygii</taxon>
        <taxon>Teleostei</taxon>
        <taxon>Ostariophysi</taxon>
        <taxon>Siluriformes</taxon>
        <taxon>Bagridae</taxon>
        <taxon>Hemibagrus</taxon>
    </lineage>
</organism>
<evidence type="ECO:0000256" key="11">
    <source>
        <dbReference type="PROSITE-ProRule" id="PRU00042"/>
    </source>
</evidence>
<feature type="compositionally biased region" description="Polar residues" evidence="12">
    <location>
        <begin position="16"/>
        <end position="26"/>
    </location>
</feature>
<evidence type="ECO:0000256" key="7">
    <source>
        <dbReference type="ARBA" id="ARBA00023015"/>
    </source>
</evidence>
<keyword evidence="4" id="KW-0677">Repeat</keyword>
<dbReference type="GO" id="GO:0005634">
    <property type="term" value="C:nucleus"/>
    <property type="evidence" value="ECO:0007669"/>
    <property type="project" value="UniProtKB-SubCell"/>
</dbReference>
<evidence type="ECO:0000256" key="10">
    <source>
        <dbReference type="ARBA" id="ARBA00023242"/>
    </source>
</evidence>
<dbReference type="InterPro" id="IPR013087">
    <property type="entry name" value="Znf_C2H2_type"/>
</dbReference>
<dbReference type="Gene3D" id="3.30.160.60">
    <property type="entry name" value="Classic Zinc Finger"/>
    <property type="match status" value="8"/>
</dbReference>
<keyword evidence="3" id="KW-0479">Metal-binding</keyword>
<keyword evidence="9" id="KW-0804">Transcription</keyword>
<evidence type="ECO:0000256" key="12">
    <source>
        <dbReference type="SAM" id="MobiDB-lite"/>
    </source>
</evidence>
<dbReference type="SUPFAM" id="SSF57667">
    <property type="entry name" value="beta-beta-alpha zinc fingers"/>
    <property type="match status" value="5"/>
</dbReference>
<keyword evidence="10" id="KW-0539">Nucleus</keyword>
<evidence type="ECO:0000256" key="8">
    <source>
        <dbReference type="ARBA" id="ARBA00023125"/>
    </source>
</evidence>
<evidence type="ECO:0000256" key="2">
    <source>
        <dbReference type="ARBA" id="ARBA00006991"/>
    </source>
</evidence>
<evidence type="ECO:0000256" key="5">
    <source>
        <dbReference type="ARBA" id="ARBA00022771"/>
    </source>
</evidence>
<feature type="compositionally biased region" description="Polar residues" evidence="12">
    <location>
        <begin position="66"/>
        <end position="75"/>
    </location>
</feature>
<keyword evidence="8" id="KW-0238">DNA-binding</keyword>
<dbReference type="PANTHER" id="PTHR46105">
    <property type="entry name" value="AGAP004733-PA"/>
    <property type="match status" value="1"/>
</dbReference>
<dbReference type="PANTHER" id="PTHR46105:SF5">
    <property type="entry name" value="ZINC FINGER AND BTB DOMAIN-CONTAINING PROTEIN 44 ISOFORM X1"/>
    <property type="match status" value="1"/>
</dbReference>
<dbReference type="EMBL" id="JAHKSW010000008">
    <property type="protein sequence ID" value="KAG7328965.1"/>
    <property type="molecule type" value="Genomic_DNA"/>
</dbReference>
<evidence type="ECO:0000259" key="13">
    <source>
        <dbReference type="PROSITE" id="PS50157"/>
    </source>
</evidence>
<dbReference type="FunFam" id="3.30.160.60:FF:001437">
    <property type="entry name" value="Zinc finger protein 594"/>
    <property type="match status" value="1"/>
</dbReference>
<dbReference type="AlphaFoldDB" id="A0A9D3NXH3"/>
<evidence type="ECO:0000313" key="15">
    <source>
        <dbReference type="Proteomes" id="UP000824219"/>
    </source>
</evidence>
<dbReference type="InterPro" id="IPR050457">
    <property type="entry name" value="ZnFinger_BTB_dom_contain"/>
</dbReference>
<protein>
    <recommendedName>
        <fullName evidence="13">C2H2-type domain-containing protein</fullName>
    </recommendedName>
</protein>
<sequence length="570" mass="64967">MHRMSPLMASEDSSDDISLTSPSPAKTTKKQHKSPETWSKKELSQDADNTSDGKESPTEQADGQRRTYSYMSPISSDVDDFPEKPQRRDHAKQGMRQSMKSSHQEKPKRKGSIKKIQNCSDLSPAKSESESDDYISEVSLKKRGRARKETMKSPKGSDQEARNGLTGKVKARKGQNNKQANSNFLTDSDSETFSDKLTMSRKSQGKCRPSTEKVERVEHSTSDLDSSRARSCSMSEDEDAKDSAEHRAKNSAEKFQTRIKHRHSDSASSDTEPDREEKPEMHSVKVNRKRKNQALKTLLGKSDLVEQPVEGSLSKPRVKKKEGQSPRKAVPIECEICGRSIRCKAILERHMLSHTGEKPFECDECGKHYTSSSNLRIHQLSHSGKMDYVCNECGQKFTHLPYLKRHLLRHSGKKMHICEHCGKGFIQKYHLLRHILVHTRQMPHVCNKCGMSFNRTDYLNLHLRNVHLIESNTPKAKAEKLYKCETCNKSFSNHSSLETHKRIHTGAMPYSCIVCSRQFKQSSHLYSHMFTHSSEKPHACNLCELKFTRKSYLRKHKERVHSGAEEAQSS</sequence>
<dbReference type="FunFam" id="3.30.160.60:FF:000100">
    <property type="entry name" value="Zinc finger 45-like"/>
    <property type="match status" value="1"/>
</dbReference>
<dbReference type="PROSITE" id="PS00028">
    <property type="entry name" value="ZINC_FINGER_C2H2_1"/>
    <property type="match status" value="8"/>
</dbReference>
<comment type="subcellular location">
    <subcellularLocation>
        <location evidence="1">Nucleus</location>
    </subcellularLocation>
</comment>
<dbReference type="GO" id="GO:0008270">
    <property type="term" value="F:zinc ion binding"/>
    <property type="evidence" value="ECO:0007669"/>
    <property type="project" value="UniProtKB-KW"/>
</dbReference>
<keyword evidence="5 11" id="KW-0863">Zinc-finger</keyword>
<feature type="compositionally biased region" description="Basic and acidic residues" evidence="12">
    <location>
        <begin position="33"/>
        <end position="44"/>
    </location>
</feature>
<feature type="domain" description="C2H2-type" evidence="13">
    <location>
        <begin position="538"/>
        <end position="566"/>
    </location>
</feature>
<feature type="domain" description="C2H2-type" evidence="13">
    <location>
        <begin position="332"/>
        <end position="359"/>
    </location>
</feature>
<feature type="region of interest" description="Disordered" evidence="12">
    <location>
        <begin position="1"/>
        <end position="325"/>
    </location>
</feature>
<feature type="compositionally biased region" description="Basic and acidic residues" evidence="12">
    <location>
        <begin position="51"/>
        <end position="65"/>
    </location>
</feature>
<feature type="domain" description="C2H2-type" evidence="13">
    <location>
        <begin position="416"/>
        <end position="443"/>
    </location>
</feature>
<evidence type="ECO:0000256" key="4">
    <source>
        <dbReference type="ARBA" id="ARBA00022737"/>
    </source>
</evidence>
<dbReference type="Pfam" id="PF00096">
    <property type="entry name" value="zf-C2H2"/>
    <property type="match status" value="6"/>
</dbReference>
<name>A0A9D3NXH3_9TELE</name>
<feature type="domain" description="C2H2-type" evidence="13">
    <location>
        <begin position="360"/>
        <end position="387"/>
    </location>
</feature>
<proteinExistence type="inferred from homology"/>
<feature type="compositionally biased region" description="Basic and acidic residues" evidence="12">
    <location>
        <begin position="241"/>
        <end position="256"/>
    </location>
</feature>
<evidence type="ECO:0000256" key="3">
    <source>
        <dbReference type="ARBA" id="ARBA00022723"/>
    </source>
</evidence>
<keyword evidence="7" id="KW-0805">Transcription regulation</keyword>
<dbReference type="SMART" id="SM00355">
    <property type="entry name" value="ZnF_C2H2"/>
    <property type="match status" value="8"/>
</dbReference>
<comment type="caution">
    <text evidence="14">The sequence shown here is derived from an EMBL/GenBank/DDBJ whole genome shotgun (WGS) entry which is preliminary data.</text>
</comment>
<reference evidence="14 15" key="1">
    <citation type="submission" date="2021-06" db="EMBL/GenBank/DDBJ databases">
        <title>Chromosome-level genome assembly of the red-tail catfish (Hemibagrus wyckioides).</title>
        <authorList>
            <person name="Shao F."/>
        </authorList>
    </citation>
    <scope>NUCLEOTIDE SEQUENCE [LARGE SCALE GENOMIC DNA]</scope>
    <source>
        <strain evidence="14">EC202008001</strain>
        <tissue evidence="14">Blood</tissue>
    </source>
</reference>
<feature type="compositionally biased region" description="Basic and acidic residues" evidence="12">
    <location>
        <begin position="81"/>
        <end position="92"/>
    </location>
</feature>
<evidence type="ECO:0000256" key="1">
    <source>
        <dbReference type="ARBA" id="ARBA00004123"/>
    </source>
</evidence>
<dbReference type="Proteomes" id="UP000824219">
    <property type="component" value="Linkage Group LG08"/>
</dbReference>
<keyword evidence="6" id="KW-0862">Zinc</keyword>
<dbReference type="OrthoDB" id="6077919at2759"/>
<evidence type="ECO:0000256" key="9">
    <source>
        <dbReference type="ARBA" id="ARBA00023163"/>
    </source>
</evidence>